<name>A0A2N5NBL2_9BACL</name>
<gene>
    <name evidence="2" type="ORF">B8V81_0644</name>
</gene>
<evidence type="ECO:0000313" key="3">
    <source>
        <dbReference type="Proteomes" id="UP000234789"/>
    </source>
</evidence>
<dbReference type="Proteomes" id="UP000234789">
    <property type="component" value="Unassembled WGS sequence"/>
</dbReference>
<dbReference type="InterPro" id="IPR025453">
    <property type="entry name" value="DUF4309"/>
</dbReference>
<proteinExistence type="predicted"/>
<evidence type="ECO:0000313" key="2">
    <source>
        <dbReference type="EMBL" id="PLT47737.1"/>
    </source>
</evidence>
<protein>
    <submittedName>
        <fullName evidence="2">YjgB</fullName>
    </submittedName>
</protein>
<comment type="caution">
    <text evidence="2">The sequence shown here is derived from an EMBL/GenBank/DDBJ whole genome shotgun (WGS) entry which is preliminary data.</text>
</comment>
<accession>A0A2N5NBL2</accession>
<keyword evidence="3" id="KW-1185">Reference proteome</keyword>
<dbReference type="EMBL" id="NFEZ01000002">
    <property type="protein sequence ID" value="PLT47737.1"/>
    <property type="molecule type" value="Genomic_DNA"/>
</dbReference>
<feature type="signal peptide" evidence="1">
    <location>
        <begin position="1"/>
        <end position="29"/>
    </location>
</feature>
<keyword evidence="1" id="KW-0732">Signal</keyword>
<evidence type="ECO:0000256" key="1">
    <source>
        <dbReference type="SAM" id="SignalP"/>
    </source>
</evidence>
<dbReference type="AlphaFoldDB" id="A0A2N5NBL2"/>
<reference evidence="2 3" key="1">
    <citation type="submission" date="2017-05" db="EMBL/GenBank/DDBJ databases">
        <title>Functional genome analysis of Paenibacillus pasadenensis strain R16: insights on endophytic life style and antifungal activity.</title>
        <authorList>
            <person name="Passera A."/>
            <person name="Marcolungo L."/>
            <person name="Casati P."/>
            <person name="Brasca M."/>
            <person name="Quaglino F."/>
            <person name="Delledonne M."/>
        </authorList>
    </citation>
    <scope>NUCLEOTIDE SEQUENCE [LARGE SCALE GENOMIC DNA]</scope>
    <source>
        <strain evidence="2 3">R16</strain>
    </source>
</reference>
<organism evidence="2 3">
    <name type="scientific">Paenibacillus pasadenensis</name>
    <dbReference type="NCBI Taxonomy" id="217090"/>
    <lineage>
        <taxon>Bacteria</taxon>
        <taxon>Bacillati</taxon>
        <taxon>Bacillota</taxon>
        <taxon>Bacilli</taxon>
        <taxon>Bacillales</taxon>
        <taxon>Paenibacillaceae</taxon>
        <taxon>Paenibacillus</taxon>
    </lineage>
</organism>
<feature type="chain" id="PRO_5039410259" evidence="1">
    <location>
        <begin position="30"/>
        <end position="197"/>
    </location>
</feature>
<dbReference type="Pfam" id="PF14172">
    <property type="entry name" value="DUF4309"/>
    <property type="match status" value="1"/>
</dbReference>
<dbReference type="RefSeq" id="WP_101807709.1">
    <property type="nucleotide sequence ID" value="NZ_NFEZ01000002.1"/>
</dbReference>
<sequence length="197" mass="21481">MKANVKKAALSVLAAAVVAGFGASLPQEAAHAAAKPAAAASASDQKMAMEKLMAMYKPALEGQFPNFNGFTVGVTTRQQVIDQLGEAPEPRKTAGGFDFYHAEMGHPGYALRYDRDNVVAEMRYFGTNVERQTNIGGMTRDLLVQQWFMPQASTVFTSGGKKQKKLSYVRGDYQLDFIFNDVKGTDLDHINLIPKAL</sequence>